<dbReference type="AlphaFoldDB" id="A0A6G8QGG1"/>
<dbReference type="InterPro" id="IPR002213">
    <property type="entry name" value="UDP_glucos_trans"/>
</dbReference>
<dbReference type="FunFam" id="3.40.50.2000:FF:000009">
    <property type="entry name" value="Sterol 3-beta-glucosyltransferase UGT80A2"/>
    <property type="match status" value="1"/>
</dbReference>
<dbReference type="GO" id="GO:0005975">
    <property type="term" value="P:carbohydrate metabolic process"/>
    <property type="evidence" value="ECO:0007669"/>
    <property type="project" value="InterPro"/>
</dbReference>
<protein>
    <submittedName>
        <fullName evidence="3">Uncharacterized protein</fullName>
    </submittedName>
</protein>
<dbReference type="Proteomes" id="UP000501452">
    <property type="component" value="Plasmid unnamed1"/>
</dbReference>
<keyword evidence="4" id="KW-1185">Reference proteome</keyword>
<dbReference type="RefSeq" id="WP_166180867.1">
    <property type="nucleotide sequence ID" value="NZ_CP045120.1"/>
</dbReference>
<accession>A0A6G8QGG1</accession>
<dbReference type="EMBL" id="CP045120">
    <property type="protein sequence ID" value="QIN85501.1"/>
    <property type="molecule type" value="Genomic_DNA"/>
</dbReference>
<keyword evidence="3" id="KW-0614">Plasmid</keyword>
<dbReference type="SUPFAM" id="SSF53756">
    <property type="entry name" value="UDP-Glycosyltransferase/glycogen phosphorylase"/>
    <property type="match status" value="1"/>
</dbReference>
<dbReference type="KEGG" id="rub:GBA63_22655"/>
<feature type="domain" description="Glycosyltransferase family 28 N-terminal" evidence="1">
    <location>
        <begin position="3"/>
        <end position="131"/>
    </location>
</feature>
<dbReference type="Gene3D" id="3.40.50.2000">
    <property type="entry name" value="Glycogen Phosphorylase B"/>
    <property type="match status" value="2"/>
</dbReference>
<evidence type="ECO:0000313" key="4">
    <source>
        <dbReference type="Proteomes" id="UP000501452"/>
    </source>
</evidence>
<dbReference type="CDD" id="cd03784">
    <property type="entry name" value="GT1_Gtf-like"/>
    <property type="match status" value="1"/>
</dbReference>
<proteinExistence type="predicted"/>
<dbReference type="InterPro" id="IPR004276">
    <property type="entry name" value="GlycoTrans_28_N"/>
</dbReference>
<dbReference type="InterPro" id="IPR010610">
    <property type="entry name" value="EryCIII-like_C"/>
</dbReference>
<sequence length="417" mass="45148">MRIALVTGGSRGDAQPYIALGAELRRRGHEVVAVTYAPYEGMAEDAGLRFVRVSGDAVRIVEELTEAGGNVRRYARRFRQVTEPHLQKNFEEILEGCREADAVVYASVAVLGYFAARELDVPAFMAEMQPVFEPTTKFPSAIVPEGPRGLRTAYNWLSYAVVRQVYWRTFRPMLANIGDVDLGAIPRLRGPWPYLRRTGAPVLCAWSPRVLPRPAGWDDRFRVTGYWFFDRPSTWTPPAELEEFLGGGAPTIAVGFSSVRSDAKIRADLDRILRAADANGVKVVFVGGWSGIPGSDLPAGALAVEEAPHDWLFPRVSAAIHHGGAGTTAAALRAGVPSVVMPFSADQAFWGRALVRVGAGILYAEHREGPGGELERAVAAAVGNRLQAGAQAIGDDLRAERGTALAAEVIERSCARC</sequence>
<dbReference type="GO" id="GO:0033072">
    <property type="term" value="P:vancomycin biosynthetic process"/>
    <property type="evidence" value="ECO:0007669"/>
    <property type="project" value="UniProtKB-ARBA"/>
</dbReference>
<dbReference type="PANTHER" id="PTHR48050:SF13">
    <property type="entry name" value="STEROL 3-BETA-GLUCOSYLTRANSFERASE UGT80A2"/>
    <property type="match status" value="1"/>
</dbReference>
<dbReference type="GO" id="GO:0016758">
    <property type="term" value="F:hexosyltransferase activity"/>
    <property type="evidence" value="ECO:0007669"/>
    <property type="project" value="InterPro"/>
</dbReference>
<reference evidence="3 4" key="1">
    <citation type="submission" date="2019-10" db="EMBL/GenBank/DDBJ databases">
        <title>Rubrobacter sp nov SCSIO 52090 isolated from a deep-sea sediment in the South China Sea.</title>
        <authorList>
            <person name="Chen R.W."/>
        </authorList>
    </citation>
    <scope>NUCLEOTIDE SEQUENCE [LARGE SCALE GENOMIC DNA]</scope>
    <source>
        <strain evidence="3 4">SCSIO 52909</strain>
        <plasmid evidence="3 4">unnamed1</plasmid>
    </source>
</reference>
<dbReference type="Pfam" id="PF03033">
    <property type="entry name" value="Glyco_transf_28"/>
    <property type="match status" value="1"/>
</dbReference>
<evidence type="ECO:0000313" key="3">
    <source>
        <dbReference type="EMBL" id="QIN85501.1"/>
    </source>
</evidence>
<geneLocation type="plasmid" evidence="3 4">
    <name>unnamed1</name>
</geneLocation>
<name>A0A6G8QGG1_9ACTN</name>
<dbReference type="Pfam" id="PF06722">
    <property type="entry name" value="EryCIII-like_C"/>
    <property type="match status" value="1"/>
</dbReference>
<dbReference type="GO" id="GO:0008194">
    <property type="term" value="F:UDP-glycosyltransferase activity"/>
    <property type="evidence" value="ECO:0007669"/>
    <property type="project" value="InterPro"/>
</dbReference>
<feature type="domain" description="Erythromycin biosynthesis protein CIII-like C-terminal" evidence="2">
    <location>
        <begin position="295"/>
        <end position="400"/>
    </location>
</feature>
<evidence type="ECO:0000259" key="2">
    <source>
        <dbReference type="Pfam" id="PF06722"/>
    </source>
</evidence>
<organism evidence="3 4">
    <name type="scientific">Rubrobacter tropicus</name>
    <dbReference type="NCBI Taxonomy" id="2653851"/>
    <lineage>
        <taxon>Bacteria</taxon>
        <taxon>Bacillati</taxon>
        <taxon>Actinomycetota</taxon>
        <taxon>Rubrobacteria</taxon>
        <taxon>Rubrobacterales</taxon>
        <taxon>Rubrobacteraceae</taxon>
        <taxon>Rubrobacter</taxon>
    </lineage>
</organism>
<evidence type="ECO:0000259" key="1">
    <source>
        <dbReference type="Pfam" id="PF03033"/>
    </source>
</evidence>
<gene>
    <name evidence="3" type="ORF">GBA63_22655</name>
</gene>
<dbReference type="InterPro" id="IPR050426">
    <property type="entry name" value="Glycosyltransferase_28"/>
</dbReference>
<dbReference type="PANTHER" id="PTHR48050">
    <property type="entry name" value="STEROL 3-BETA-GLUCOSYLTRANSFERASE"/>
    <property type="match status" value="1"/>
</dbReference>